<reference evidence="1 2" key="1">
    <citation type="submission" date="2018-05" db="EMBL/GenBank/DDBJ databases">
        <title>Genomic Encyclopedia of Archaeal and Bacterial Type Strains, Phase II (KMG-II): from individual species to whole genera.</title>
        <authorList>
            <person name="Goeker M."/>
        </authorList>
    </citation>
    <scope>NUCLEOTIDE SEQUENCE [LARGE SCALE GENOMIC DNA]</scope>
    <source>
        <strain evidence="1 2">DSM 45184</strain>
    </source>
</reference>
<dbReference type="InterPro" id="IPR035944">
    <property type="entry name" value="YfbM-like_sf"/>
</dbReference>
<accession>A0A316FHH5</accession>
<dbReference type="RefSeq" id="WP_109593269.1">
    <property type="nucleotide sequence ID" value="NZ_BONA01000039.1"/>
</dbReference>
<dbReference type="OrthoDB" id="3290830at2"/>
<protein>
    <submittedName>
        <fullName evidence="1">Uncharacterized protein DUF1877</fullName>
    </submittedName>
</protein>
<dbReference type="AlphaFoldDB" id="A0A316FHH5"/>
<keyword evidence="2" id="KW-1185">Reference proteome</keyword>
<evidence type="ECO:0000313" key="2">
    <source>
        <dbReference type="Proteomes" id="UP000245697"/>
    </source>
</evidence>
<dbReference type="EMBL" id="QGGR01000006">
    <property type="protein sequence ID" value="PWK48214.1"/>
    <property type="molecule type" value="Genomic_DNA"/>
</dbReference>
<name>A0A316FHH5_9ACTN</name>
<gene>
    <name evidence="1" type="ORF">BC793_106244</name>
</gene>
<organism evidence="1 2">
    <name type="scientific">Actinoplanes xinjiangensis</name>
    <dbReference type="NCBI Taxonomy" id="512350"/>
    <lineage>
        <taxon>Bacteria</taxon>
        <taxon>Bacillati</taxon>
        <taxon>Actinomycetota</taxon>
        <taxon>Actinomycetes</taxon>
        <taxon>Micromonosporales</taxon>
        <taxon>Micromonosporaceae</taxon>
        <taxon>Actinoplanes</taxon>
    </lineage>
</organism>
<dbReference type="Proteomes" id="UP000245697">
    <property type="component" value="Unassembled WGS sequence"/>
</dbReference>
<proteinExistence type="predicted"/>
<evidence type="ECO:0000313" key="1">
    <source>
        <dbReference type="EMBL" id="PWK48214.1"/>
    </source>
</evidence>
<comment type="caution">
    <text evidence="1">The sequence shown here is derived from an EMBL/GenBank/DDBJ whole genome shotgun (WGS) entry which is preliminary data.</text>
</comment>
<dbReference type="Gene3D" id="3.40.1760.10">
    <property type="entry name" value="YfbM-like super family"/>
    <property type="match status" value="1"/>
</dbReference>
<sequence>MGLDFACLTVRLDNEPMRRIRADPDLWAIVEDQPPFCGPWPGEQLPEITRQLLAVLPEGTRLTHDFFPGRNHEQAGYLLDPAAYRADRTRRQAEQTRAHRAVFGAEVFADHARSGQGVTWRCSTAAQLTDAVRLIDELDVVAARRGFSVAEMAEIGVYKVHRDEDDDESFTRNLRDLRTWADHCRTVAARGLDLMITLY</sequence>